<dbReference type="Gene3D" id="1.10.357.10">
    <property type="entry name" value="Tetracycline Repressor, domain 2"/>
    <property type="match status" value="1"/>
</dbReference>
<dbReference type="InterPro" id="IPR009057">
    <property type="entry name" value="Homeodomain-like_sf"/>
</dbReference>
<dbReference type="GO" id="GO:0003677">
    <property type="term" value="F:DNA binding"/>
    <property type="evidence" value="ECO:0007669"/>
    <property type="project" value="UniProtKB-UniRule"/>
</dbReference>
<evidence type="ECO:0000313" key="4">
    <source>
        <dbReference type="EMBL" id="RUR00961.1"/>
    </source>
</evidence>
<evidence type="ECO:0000256" key="2">
    <source>
        <dbReference type="PROSITE-ProRule" id="PRU00335"/>
    </source>
</evidence>
<reference evidence="4 5" key="1">
    <citation type="submission" date="2018-12" db="EMBL/GenBank/DDBJ databases">
        <authorList>
            <person name="Li F."/>
        </authorList>
    </citation>
    <scope>NUCLEOTIDE SEQUENCE [LARGE SCALE GENOMIC DNA]</scope>
    <source>
        <strain evidence="4 5">EGI 6500705</strain>
    </source>
</reference>
<organism evidence="4 5">
    <name type="scientific">Labedella endophytica</name>
    <dbReference type="NCBI Taxonomy" id="1523160"/>
    <lineage>
        <taxon>Bacteria</taxon>
        <taxon>Bacillati</taxon>
        <taxon>Actinomycetota</taxon>
        <taxon>Actinomycetes</taxon>
        <taxon>Micrococcales</taxon>
        <taxon>Microbacteriaceae</taxon>
        <taxon>Labedella</taxon>
    </lineage>
</organism>
<feature type="domain" description="HTH tetR-type" evidence="3">
    <location>
        <begin position="9"/>
        <end position="69"/>
    </location>
</feature>
<dbReference type="EMBL" id="RZGZ01000002">
    <property type="protein sequence ID" value="RUR00961.1"/>
    <property type="molecule type" value="Genomic_DNA"/>
</dbReference>
<dbReference type="RefSeq" id="WP_127047950.1">
    <property type="nucleotide sequence ID" value="NZ_RZGZ01000002.1"/>
</dbReference>
<evidence type="ECO:0000259" key="3">
    <source>
        <dbReference type="PROSITE" id="PS50977"/>
    </source>
</evidence>
<evidence type="ECO:0000313" key="5">
    <source>
        <dbReference type="Proteomes" id="UP000274909"/>
    </source>
</evidence>
<evidence type="ECO:0000256" key="1">
    <source>
        <dbReference type="ARBA" id="ARBA00023125"/>
    </source>
</evidence>
<dbReference type="SUPFAM" id="SSF46689">
    <property type="entry name" value="Homeodomain-like"/>
    <property type="match status" value="1"/>
</dbReference>
<sequence>MRAPDPRSARTVAALRDALRESLATHALDEVTVASLCRAAGVQRTTFYTHASSVAELLAGLLTEEIDEQLDVHPDSDATVEDVARAFQATLESGFEVVGRDRALFRVALDANASALLRRHLAELMTRRLHIALDIWTALGVARDVDRRIAVPFAAGALAASVEAWASLDDTDTAAYAIGVRDQMPPWWPRY</sequence>
<name>A0A3S0XZY6_9MICO</name>
<protein>
    <submittedName>
        <fullName evidence="4">TetR/AcrR family transcriptional regulator</fullName>
    </submittedName>
</protein>
<dbReference type="Proteomes" id="UP000274909">
    <property type="component" value="Unassembled WGS sequence"/>
</dbReference>
<comment type="caution">
    <text evidence="4">The sequence shown here is derived from an EMBL/GenBank/DDBJ whole genome shotgun (WGS) entry which is preliminary data.</text>
</comment>
<dbReference type="PROSITE" id="PS50977">
    <property type="entry name" value="HTH_TETR_2"/>
    <property type="match status" value="1"/>
</dbReference>
<keyword evidence="1 2" id="KW-0238">DNA-binding</keyword>
<dbReference type="OrthoDB" id="3193022at2"/>
<feature type="DNA-binding region" description="H-T-H motif" evidence="2">
    <location>
        <begin position="32"/>
        <end position="51"/>
    </location>
</feature>
<dbReference type="Pfam" id="PF00440">
    <property type="entry name" value="TetR_N"/>
    <property type="match status" value="1"/>
</dbReference>
<dbReference type="AlphaFoldDB" id="A0A3S0XZY6"/>
<accession>A0A3S0XZY6</accession>
<proteinExistence type="predicted"/>
<keyword evidence="5" id="KW-1185">Reference proteome</keyword>
<gene>
    <name evidence="4" type="ORF">ELQ94_05330</name>
</gene>
<dbReference type="InterPro" id="IPR001647">
    <property type="entry name" value="HTH_TetR"/>
</dbReference>